<dbReference type="PROSITE" id="PS51123">
    <property type="entry name" value="OMPA_2"/>
    <property type="match status" value="1"/>
</dbReference>
<dbReference type="InterPro" id="IPR006664">
    <property type="entry name" value="OMP_bac"/>
</dbReference>
<dbReference type="SUPFAM" id="SSF103088">
    <property type="entry name" value="OmpA-like"/>
    <property type="match status" value="1"/>
</dbReference>
<dbReference type="Pfam" id="PF00691">
    <property type="entry name" value="OmpA"/>
    <property type="match status" value="1"/>
</dbReference>
<dbReference type="PANTHER" id="PTHR30329:SF20">
    <property type="entry name" value="EXPORTED PROTEIN"/>
    <property type="match status" value="1"/>
</dbReference>
<keyword evidence="6" id="KW-1185">Reference proteome</keyword>
<dbReference type="InterPro" id="IPR036737">
    <property type="entry name" value="OmpA-like_sf"/>
</dbReference>
<reference evidence="5 6" key="1">
    <citation type="submission" date="2015-11" db="EMBL/GenBank/DDBJ databases">
        <title>Expanding the genomic diversity of Burkholderia species for the development of highly accurate diagnostics.</title>
        <authorList>
            <person name="Sahl J."/>
            <person name="Keim P."/>
            <person name="Wagner D."/>
        </authorList>
    </citation>
    <scope>NUCLEOTIDE SEQUENCE [LARGE SCALE GENOMIC DNA]</scope>
    <source>
        <strain evidence="5 6">MSMB1808WGS</strain>
    </source>
</reference>
<dbReference type="EMBL" id="LPBJ01000095">
    <property type="protein sequence ID" value="KVP89328.1"/>
    <property type="molecule type" value="Genomic_DNA"/>
</dbReference>
<name>A0AAW3MII9_9BURK</name>
<dbReference type="Proteomes" id="UP000056453">
    <property type="component" value="Unassembled WGS sequence"/>
</dbReference>
<accession>A0AAW3MII9</accession>
<evidence type="ECO:0000313" key="6">
    <source>
        <dbReference type="Proteomes" id="UP000056453"/>
    </source>
</evidence>
<sequence>MCLPTEMQPGWLQVAAAVLAAGAAVVALDLVERRRDAHAGTLESVDTSARELPVIVVVGPYAGALFPGDGKRIALRRERDALWLRADTPAELDDAMTQVKTSRGSFPDLAILPVVAEGDDDGTLRHEFSTWRNTLRESFCHPEYVLPCSVVVYARLGGTAAGQACSISSGDLPGGGARRPANGVKLRDLMTAMRRRLTGAPQSGSPSRDALTLAVLDWFDAATLEPSVSSLANTSPLALRDLVLMDAGQQPARPGAWTSWLIVKTGLRPDPANLSMSPLSLPLPRAALQTDAPARPGERAFAPRQRGDALDLVYSVAATMTVAVIVSAWMNHRLIERVADDLVQYWSTPNEAISRKRITHAQIEQDRVQASALLENMPVAYGWGLYRGHALLAALDTALAAYQPPVTTVQIDSLSLFMPGRVTLDPGAAQRELRRALRLIVANPDQRVLIAGHTDSEGSPDANFRLSEARARAIRDWFVTVGRLPATRFAIQGFGHTRPIADNGSAAGRARNRRVDISLFPAAPRPVERPRDLL</sequence>
<proteinExistence type="predicted"/>
<dbReference type="InterPro" id="IPR050330">
    <property type="entry name" value="Bact_OuterMem_StrucFunc"/>
</dbReference>
<evidence type="ECO:0000256" key="2">
    <source>
        <dbReference type="ARBA" id="ARBA00023136"/>
    </source>
</evidence>
<feature type="domain" description="OmpA-like" evidence="4">
    <location>
        <begin position="406"/>
        <end position="523"/>
    </location>
</feature>
<dbReference type="GO" id="GO:0009279">
    <property type="term" value="C:cell outer membrane"/>
    <property type="evidence" value="ECO:0007669"/>
    <property type="project" value="UniProtKB-SubCell"/>
</dbReference>
<comment type="subcellular location">
    <subcellularLocation>
        <location evidence="1">Cell outer membrane</location>
    </subcellularLocation>
</comment>
<comment type="caution">
    <text evidence="5">The sequence shown here is derived from an EMBL/GenBank/DDBJ whole genome shotgun (WGS) entry which is preliminary data.</text>
</comment>
<keyword evidence="2 3" id="KW-0472">Membrane</keyword>
<evidence type="ECO:0000256" key="1">
    <source>
        <dbReference type="ARBA" id="ARBA00004442"/>
    </source>
</evidence>
<evidence type="ECO:0000313" key="5">
    <source>
        <dbReference type="EMBL" id="KVP89328.1"/>
    </source>
</evidence>
<dbReference type="InterPro" id="IPR006665">
    <property type="entry name" value="OmpA-like"/>
</dbReference>
<dbReference type="CDD" id="cd07185">
    <property type="entry name" value="OmpA_C-like"/>
    <property type="match status" value="1"/>
</dbReference>
<organism evidence="5 6">
    <name type="scientific">Burkholderia ubonensis</name>
    <dbReference type="NCBI Taxonomy" id="101571"/>
    <lineage>
        <taxon>Bacteria</taxon>
        <taxon>Pseudomonadati</taxon>
        <taxon>Pseudomonadota</taxon>
        <taxon>Betaproteobacteria</taxon>
        <taxon>Burkholderiales</taxon>
        <taxon>Burkholderiaceae</taxon>
        <taxon>Burkholderia</taxon>
        <taxon>Burkholderia cepacia complex</taxon>
    </lineage>
</organism>
<evidence type="ECO:0000256" key="3">
    <source>
        <dbReference type="PROSITE-ProRule" id="PRU00473"/>
    </source>
</evidence>
<dbReference type="PANTHER" id="PTHR30329">
    <property type="entry name" value="STATOR ELEMENT OF FLAGELLAR MOTOR COMPLEX"/>
    <property type="match status" value="1"/>
</dbReference>
<dbReference type="Gene3D" id="3.30.1330.60">
    <property type="entry name" value="OmpA-like domain"/>
    <property type="match status" value="1"/>
</dbReference>
<protein>
    <recommendedName>
        <fullName evidence="4">OmpA-like domain-containing protein</fullName>
    </recommendedName>
</protein>
<dbReference type="AlphaFoldDB" id="A0AAW3MII9"/>
<gene>
    <name evidence="5" type="ORF">WJ96_20210</name>
</gene>
<dbReference type="PRINTS" id="PR01021">
    <property type="entry name" value="OMPADOMAIN"/>
</dbReference>
<evidence type="ECO:0000259" key="4">
    <source>
        <dbReference type="PROSITE" id="PS51123"/>
    </source>
</evidence>